<dbReference type="RefSeq" id="WP_054345856.1">
    <property type="nucleotide sequence ID" value="NZ_CABHNX010000026.1"/>
</dbReference>
<proteinExistence type="predicted"/>
<organism evidence="1">
    <name type="scientific">Clostridium symbiosum</name>
    <name type="common">Bacteroides symbiosus</name>
    <dbReference type="NCBI Taxonomy" id="1512"/>
    <lineage>
        <taxon>Bacteria</taxon>
        <taxon>Bacillati</taxon>
        <taxon>Bacillota</taxon>
        <taxon>Clostridia</taxon>
        <taxon>Lachnospirales</taxon>
        <taxon>Lachnospiraceae</taxon>
        <taxon>Otoolea</taxon>
    </lineage>
</organism>
<sequence length="66" mass="7255">MKKITAVTLFQTAVGYRLSMAYSEINDEGVIIKDNARLDRILVNQDVIDSATALMSYAQGCVDKEG</sequence>
<dbReference type="AlphaFoldDB" id="A0A6N3HK64"/>
<accession>A0A6N3HK64</accession>
<dbReference type="EMBL" id="CACRUA010000062">
    <property type="protein sequence ID" value="VYU77294.1"/>
    <property type="molecule type" value="Genomic_DNA"/>
</dbReference>
<reference evidence="1" key="1">
    <citation type="submission" date="2019-11" db="EMBL/GenBank/DDBJ databases">
        <authorList>
            <person name="Feng L."/>
        </authorList>
    </citation>
    <scope>NUCLEOTIDE SEQUENCE</scope>
    <source>
        <strain evidence="1">CsymbiosumLFYP84</strain>
    </source>
</reference>
<name>A0A6N3HK64_CLOSY</name>
<gene>
    <name evidence="1" type="ORF">CSLFYP84_03957</name>
</gene>
<protein>
    <submittedName>
        <fullName evidence="1">Uncharacterized protein</fullName>
    </submittedName>
</protein>
<evidence type="ECO:0000313" key="1">
    <source>
        <dbReference type="EMBL" id="VYU77294.1"/>
    </source>
</evidence>